<dbReference type="EMBL" id="CP054698">
    <property type="protein sequence ID" value="QMS88439.1"/>
    <property type="molecule type" value="Genomic_DNA"/>
</dbReference>
<keyword evidence="1" id="KW-0067">ATP-binding</keyword>
<gene>
    <name evidence="3" type="ORF">HUN01_12845</name>
</gene>
<dbReference type="Pfam" id="PF08443">
    <property type="entry name" value="RimK"/>
    <property type="match status" value="1"/>
</dbReference>
<name>A0A7D7QDF3_9NOSO</name>
<dbReference type="Gene3D" id="3.30.1490.20">
    <property type="entry name" value="ATP-grasp fold, A domain"/>
    <property type="match status" value="1"/>
</dbReference>
<dbReference type="InterPro" id="IPR011761">
    <property type="entry name" value="ATP-grasp"/>
</dbReference>
<sequence>MLDNVSLLLQACNNLNISYEVIHPAENLIKIKLNNKPHYFCNYSTPLINQAVSHLMKDKEYTYHVLNKKVKLPRTIGFLSPFCDIEYKIYLKFPTIQNIVLEIKENFETPVIVKRNSGSSGHNVFLCQNQDEIENALKEIFNVNFKKYDYVALAQEFIDIKSEYRAVFLNKELVLLYEKDISNAEFAGNLSPLHWNGAKAKYINDPQILSDIANFAKPVFEELDLDYGGLDIVLDRDNQYWLIEINSHPNFSIFTRDNGEEHVLKIFEKMIISLASK</sequence>
<dbReference type="InterPro" id="IPR013651">
    <property type="entry name" value="ATP-grasp_RimK-type"/>
</dbReference>
<evidence type="ECO:0000313" key="4">
    <source>
        <dbReference type="Proteomes" id="UP000514713"/>
    </source>
</evidence>
<dbReference type="GO" id="GO:0005737">
    <property type="term" value="C:cytoplasm"/>
    <property type="evidence" value="ECO:0007669"/>
    <property type="project" value="TreeGrafter"/>
</dbReference>
<protein>
    <submittedName>
        <fullName evidence="3">ATP-grasp domain-containing protein</fullName>
    </submittedName>
</protein>
<dbReference type="PROSITE" id="PS50975">
    <property type="entry name" value="ATP_GRASP"/>
    <property type="match status" value="1"/>
</dbReference>
<dbReference type="Gene3D" id="3.30.470.20">
    <property type="entry name" value="ATP-grasp fold, B domain"/>
    <property type="match status" value="1"/>
</dbReference>
<dbReference type="GO" id="GO:0005524">
    <property type="term" value="F:ATP binding"/>
    <property type="evidence" value="ECO:0007669"/>
    <property type="project" value="UniProtKB-UniRule"/>
</dbReference>
<keyword evidence="4" id="KW-1185">Reference proteome</keyword>
<feature type="domain" description="ATP-grasp" evidence="2">
    <location>
        <begin position="77"/>
        <end position="275"/>
    </location>
</feature>
<dbReference type="GO" id="GO:0046872">
    <property type="term" value="F:metal ion binding"/>
    <property type="evidence" value="ECO:0007669"/>
    <property type="project" value="InterPro"/>
</dbReference>
<evidence type="ECO:0000259" key="2">
    <source>
        <dbReference type="PROSITE" id="PS50975"/>
    </source>
</evidence>
<dbReference type="AlphaFoldDB" id="A0A7D7QDF3"/>
<dbReference type="InterPro" id="IPR013815">
    <property type="entry name" value="ATP_grasp_subdomain_1"/>
</dbReference>
<accession>A0A7D7QDF3</accession>
<reference evidence="4" key="1">
    <citation type="submission" date="2020-06" db="EMBL/GenBank/DDBJ databases">
        <title>Nostoc edaphicum CCNP1411 genome.</title>
        <authorList>
            <person name="Fidor A."/>
            <person name="Grabski M."/>
            <person name="Gawor J."/>
            <person name="Gromadka R."/>
            <person name="Wegrzyn G."/>
            <person name="Mazur-Marzec H."/>
        </authorList>
    </citation>
    <scope>NUCLEOTIDE SEQUENCE [LARGE SCALE GENOMIC DNA]</scope>
    <source>
        <strain evidence="4">CCNP1411</strain>
    </source>
</reference>
<dbReference type="PANTHER" id="PTHR21621">
    <property type="entry name" value="RIBOSOMAL PROTEIN S6 MODIFICATION PROTEIN"/>
    <property type="match status" value="1"/>
</dbReference>
<dbReference type="GO" id="GO:0009432">
    <property type="term" value="P:SOS response"/>
    <property type="evidence" value="ECO:0007669"/>
    <property type="project" value="TreeGrafter"/>
</dbReference>
<dbReference type="GO" id="GO:0018169">
    <property type="term" value="F:ribosomal S6-glutamic acid ligase activity"/>
    <property type="evidence" value="ECO:0007669"/>
    <property type="project" value="TreeGrafter"/>
</dbReference>
<evidence type="ECO:0000313" key="3">
    <source>
        <dbReference type="EMBL" id="QMS88439.1"/>
    </source>
</evidence>
<dbReference type="Proteomes" id="UP000514713">
    <property type="component" value="Chromosome"/>
</dbReference>
<dbReference type="KEGG" id="ned:HUN01_12845"/>
<proteinExistence type="predicted"/>
<keyword evidence="1" id="KW-0547">Nucleotide-binding</keyword>
<dbReference type="SUPFAM" id="SSF56059">
    <property type="entry name" value="Glutathione synthetase ATP-binding domain-like"/>
    <property type="match status" value="1"/>
</dbReference>
<dbReference type="PANTHER" id="PTHR21621:SF0">
    <property type="entry name" value="BETA-CITRYLGLUTAMATE SYNTHASE B-RELATED"/>
    <property type="match status" value="1"/>
</dbReference>
<dbReference type="RefSeq" id="WP_181931598.1">
    <property type="nucleotide sequence ID" value="NZ_CP054698.1"/>
</dbReference>
<organism evidence="3 4">
    <name type="scientific">Nostoc edaphicum CCNP1411</name>
    <dbReference type="NCBI Taxonomy" id="1472755"/>
    <lineage>
        <taxon>Bacteria</taxon>
        <taxon>Bacillati</taxon>
        <taxon>Cyanobacteriota</taxon>
        <taxon>Cyanophyceae</taxon>
        <taxon>Nostocales</taxon>
        <taxon>Nostocaceae</taxon>
        <taxon>Nostoc</taxon>
    </lineage>
</organism>
<evidence type="ECO:0000256" key="1">
    <source>
        <dbReference type="PROSITE-ProRule" id="PRU00409"/>
    </source>
</evidence>